<gene>
    <name evidence="1" type="ORF">PPRIM_AZ9-3.1.T0730158</name>
</gene>
<dbReference type="AlphaFoldDB" id="A0A8S1NEI0"/>
<organism evidence="1 2">
    <name type="scientific">Paramecium primaurelia</name>
    <dbReference type="NCBI Taxonomy" id="5886"/>
    <lineage>
        <taxon>Eukaryota</taxon>
        <taxon>Sar</taxon>
        <taxon>Alveolata</taxon>
        <taxon>Ciliophora</taxon>
        <taxon>Intramacronucleata</taxon>
        <taxon>Oligohymenophorea</taxon>
        <taxon>Peniculida</taxon>
        <taxon>Parameciidae</taxon>
        <taxon>Paramecium</taxon>
    </lineage>
</organism>
<evidence type="ECO:0000313" key="1">
    <source>
        <dbReference type="EMBL" id="CAD8085114.1"/>
    </source>
</evidence>
<name>A0A8S1NEI0_PARPR</name>
<evidence type="ECO:0000313" key="2">
    <source>
        <dbReference type="Proteomes" id="UP000688137"/>
    </source>
</evidence>
<accession>A0A8S1NEI0</accession>
<reference evidence="1" key="1">
    <citation type="submission" date="2021-01" db="EMBL/GenBank/DDBJ databases">
        <authorList>
            <consortium name="Genoscope - CEA"/>
            <person name="William W."/>
        </authorList>
    </citation>
    <scope>NUCLEOTIDE SEQUENCE</scope>
</reference>
<proteinExistence type="predicted"/>
<sequence>MLQIQNKLIYILQLKHLDQHKKQLKYSFILLSFHMNNLLQKQMNNLPMESHMNYSSIISLNHNKIYLKFHIYNQMLQIQNKLIYILQRKHLDQHKKQLKYSFILLSYHMNNLLQKQMNKWSLESHMNHFNIIQLNHNKIYLKIHKYNLIMLIQNKFICIILMQLQYLHNKSWSCILLNLLRIDMNWNLNLQYIFIHILRLKLIYQHKPRLNYIQLWQTFHICNLIFLKRYTSKLYILNQSIHRVKHILIMTQIELDSNHQDIQYSYYKRSYLFHHNLHTINLWKDHILIECMMQLVHWDNIYKLNYTNHTYPCNLLLIPNLNIYSNLNLQATNHNLILHHNLFYHHYIKLLLIIESNKQELMKSQRTFKNSYQCFQKKNLKI</sequence>
<dbReference type="Proteomes" id="UP000688137">
    <property type="component" value="Unassembled WGS sequence"/>
</dbReference>
<comment type="caution">
    <text evidence="1">The sequence shown here is derived from an EMBL/GenBank/DDBJ whole genome shotgun (WGS) entry which is preliminary data.</text>
</comment>
<dbReference type="EMBL" id="CAJJDM010000076">
    <property type="protein sequence ID" value="CAD8085114.1"/>
    <property type="molecule type" value="Genomic_DNA"/>
</dbReference>
<keyword evidence="2" id="KW-1185">Reference proteome</keyword>
<protein>
    <submittedName>
        <fullName evidence="1">Uncharacterized protein</fullName>
    </submittedName>
</protein>